<protein>
    <submittedName>
        <fullName evidence="8">Glycosyl hydrolases family 43</fullName>
    </submittedName>
</protein>
<dbReference type="InterPro" id="IPR023296">
    <property type="entry name" value="Glyco_hydro_beta-prop_sf"/>
</dbReference>
<keyword evidence="4" id="KW-0119">Carbohydrate metabolism</keyword>
<dbReference type="RefSeq" id="WP_330393851.1">
    <property type="nucleotide sequence ID" value="NZ_FRFD01000003.1"/>
</dbReference>
<name>A0A1M7Y165_9FIRM</name>
<dbReference type="EMBL" id="FRFD01000003">
    <property type="protein sequence ID" value="SHO45427.1"/>
    <property type="molecule type" value="Genomic_DNA"/>
</dbReference>
<feature type="site" description="Important for catalytic activity, responsible for pKa modulation of the active site Glu and correct orientation of both the proton donor and substrate" evidence="6">
    <location>
        <position position="145"/>
    </location>
</feature>
<dbReference type="Proteomes" id="UP000184612">
    <property type="component" value="Unassembled WGS sequence"/>
</dbReference>
<keyword evidence="9" id="KW-1185">Reference proteome</keyword>
<dbReference type="Pfam" id="PF04616">
    <property type="entry name" value="Glyco_hydro_43"/>
    <property type="match status" value="1"/>
</dbReference>
<evidence type="ECO:0000256" key="1">
    <source>
        <dbReference type="ARBA" id="ARBA00009865"/>
    </source>
</evidence>
<evidence type="ECO:0000256" key="4">
    <source>
        <dbReference type="ARBA" id="ARBA00023277"/>
    </source>
</evidence>
<evidence type="ECO:0000256" key="7">
    <source>
        <dbReference type="RuleBase" id="RU361187"/>
    </source>
</evidence>
<dbReference type="CDD" id="cd18620">
    <property type="entry name" value="GH43_XylA-like"/>
    <property type="match status" value="1"/>
</dbReference>
<comment type="similarity">
    <text evidence="1 7">Belongs to the glycosyl hydrolase 43 family.</text>
</comment>
<dbReference type="InterPro" id="IPR052176">
    <property type="entry name" value="Glycosyl_Hydrlase_43_Enz"/>
</dbReference>
<accession>A0A1M7Y165</accession>
<evidence type="ECO:0000256" key="3">
    <source>
        <dbReference type="ARBA" id="ARBA00022801"/>
    </source>
</evidence>
<evidence type="ECO:0000256" key="5">
    <source>
        <dbReference type="ARBA" id="ARBA00023295"/>
    </source>
</evidence>
<dbReference type="AlphaFoldDB" id="A0A1M7Y165"/>
<gene>
    <name evidence="8" type="ORF">SAMN02745217_00954</name>
</gene>
<evidence type="ECO:0000256" key="2">
    <source>
        <dbReference type="ARBA" id="ARBA00022651"/>
    </source>
</evidence>
<dbReference type="GO" id="GO:0045493">
    <property type="term" value="P:xylan catabolic process"/>
    <property type="evidence" value="ECO:0007669"/>
    <property type="project" value="UniProtKB-KW"/>
</dbReference>
<sequence length="484" mass="54739">MMQQQAYNPYLPSYEYIPDGEPYVFGDHLYIYGSHDKFNGGNYCELNYVCWSAPVDDLGNWKFEGGIFDKRKDPLCPNGDRNLFAPDVALGADGRYYLYYAFDFLGVMSVAVSDSPAGTYEFYGHVHYADGTLLGSREGDAFQFDPGVLVDSDGKVYLYSGFCPEHGPWEYFGMPAPIVRGGMVIELESDMLTVKKEPDYIFPWKANGKGTGFEGHEFFEASSIRKAGDKYYFIYSSINGHELCYATSNYPDKEFTYGGTIISNGDIYLDGRNEQEAVNYTGNNHGSMIEISGKWYVFYHRQTNRHQFSRQGCAEEIKIETDGTICQVEMTSCGLNGGPLWGKGKYNAGIACNLWSRKGAMRYEFGEKVPDFHPYFTQSGEDREDKPEQYIANMTEGSVAGFKYFSFEKTAVITITVRGKGKGVMWIGTKAGDKDVAAIEIMPSDEWYRYKGQLQVQDGKKALYFTYKGTAAIDFLEFEFDREE</sequence>
<dbReference type="STRING" id="1121345.SAMN02745217_00954"/>
<dbReference type="InterPro" id="IPR006710">
    <property type="entry name" value="Glyco_hydro_43"/>
</dbReference>
<dbReference type="GO" id="GO:0004553">
    <property type="term" value="F:hydrolase activity, hydrolyzing O-glycosyl compounds"/>
    <property type="evidence" value="ECO:0007669"/>
    <property type="project" value="InterPro"/>
</dbReference>
<dbReference type="SUPFAM" id="SSF75005">
    <property type="entry name" value="Arabinanase/levansucrase/invertase"/>
    <property type="match status" value="1"/>
</dbReference>
<keyword evidence="2" id="KW-0858">Xylan degradation</keyword>
<dbReference type="PANTHER" id="PTHR43772:SF2">
    <property type="entry name" value="PUTATIVE (AFU_ORTHOLOGUE AFUA_2G04480)-RELATED"/>
    <property type="match status" value="1"/>
</dbReference>
<reference evidence="8 9" key="1">
    <citation type="submission" date="2016-12" db="EMBL/GenBank/DDBJ databases">
        <authorList>
            <person name="Song W.-J."/>
            <person name="Kurnit D.M."/>
        </authorList>
    </citation>
    <scope>NUCLEOTIDE SEQUENCE [LARGE SCALE GENOMIC DNA]</scope>
    <source>
        <strain evidence="8 9">DSM 12503</strain>
    </source>
</reference>
<evidence type="ECO:0000313" key="8">
    <source>
        <dbReference type="EMBL" id="SHO45427.1"/>
    </source>
</evidence>
<dbReference type="PANTHER" id="PTHR43772">
    <property type="entry name" value="ENDO-1,4-BETA-XYLANASE"/>
    <property type="match status" value="1"/>
</dbReference>
<proteinExistence type="inferred from homology"/>
<evidence type="ECO:0000256" key="6">
    <source>
        <dbReference type="PIRSR" id="PIRSR606710-2"/>
    </source>
</evidence>
<organism evidence="8 9">
    <name type="scientific">Anaerocolumna xylanovorans DSM 12503</name>
    <dbReference type="NCBI Taxonomy" id="1121345"/>
    <lineage>
        <taxon>Bacteria</taxon>
        <taxon>Bacillati</taxon>
        <taxon>Bacillota</taxon>
        <taxon>Clostridia</taxon>
        <taxon>Lachnospirales</taxon>
        <taxon>Lachnospiraceae</taxon>
        <taxon>Anaerocolumna</taxon>
    </lineage>
</organism>
<keyword evidence="2" id="KW-0624">Polysaccharide degradation</keyword>
<dbReference type="Gene3D" id="2.115.10.20">
    <property type="entry name" value="Glycosyl hydrolase domain, family 43"/>
    <property type="match status" value="1"/>
</dbReference>
<keyword evidence="5 7" id="KW-0326">Glycosidase</keyword>
<evidence type="ECO:0000313" key="9">
    <source>
        <dbReference type="Proteomes" id="UP000184612"/>
    </source>
</evidence>
<keyword evidence="3 7" id="KW-0378">Hydrolase</keyword>